<dbReference type="GO" id="GO:0000139">
    <property type="term" value="C:Golgi membrane"/>
    <property type="evidence" value="ECO:0007669"/>
    <property type="project" value="UniProtKB-SubCell"/>
</dbReference>
<comment type="caution">
    <text evidence="15">The sequence shown here is derived from an EMBL/GenBank/DDBJ whole genome shotgun (WGS) entry which is preliminary data.</text>
</comment>
<dbReference type="Pfam" id="PF00852">
    <property type="entry name" value="Glyco_transf_10"/>
    <property type="match status" value="1"/>
</dbReference>
<feature type="domain" description="Fucosyltransferase N-terminal" evidence="14">
    <location>
        <begin position="105"/>
        <end position="217"/>
    </location>
</feature>
<evidence type="ECO:0000256" key="4">
    <source>
        <dbReference type="ARBA" id="ARBA00022676"/>
    </source>
</evidence>
<dbReference type="PANTHER" id="PTHR48438">
    <property type="entry name" value="ALPHA-(1,3)-FUCOSYLTRANSFERASE C-RELATED"/>
    <property type="match status" value="1"/>
</dbReference>
<evidence type="ECO:0000256" key="11">
    <source>
        <dbReference type="ARBA" id="ARBA00023180"/>
    </source>
</evidence>
<keyword evidence="7" id="KW-0735">Signal-anchor</keyword>
<keyword evidence="10" id="KW-0472">Membrane</keyword>
<evidence type="ECO:0000256" key="12">
    <source>
        <dbReference type="RuleBase" id="RU003832"/>
    </source>
</evidence>
<proteinExistence type="inferred from homology"/>
<keyword evidence="16" id="KW-1185">Reference proteome</keyword>
<dbReference type="GO" id="GO:0032580">
    <property type="term" value="C:Golgi cisterna membrane"/>
    <property type="evidence" value="ECO:0007669"/>
    <property type="project" value="UniProtKB-SubCell"/>
</dbReference>
<comment type="pathway">
    <text evidence="2">Protein modification; protein glycosylation.</text>
</comment>
<evidence type="ECO:0000259" key="13">
    <source>
        <dbReference type="Pfam" id="PF00852"/>
    </source>
</evidence>
<keyword evidence="5 12" id="KW-0808">Transferase</keyword>
<organism evidence="15 16">
    <name type="scientific">Potamilus streckersoni</name>
    <dbReference type="NCBI Taxonomy" id="2493646"/>
    <lineage>
        <taxon>Eukaryota</taxon>
        <taxon>Metazoa</taxon>
        <taxon>Spiralia</taxon>
        <taxon>Lophotrochozoa</taxon>
        <taxon>Mollusca</taxon>
        <taxon>Bivalvia</taxon>
        <taxon>Autobranchia</taxon>
        <taxon>Heteroconchia</taxon>
        <taxon>Palaeoheterodonta</taxon>
        <taxon>Unionida</taxon>
        <taxon>Unionoidea</taxon>
        <taxon>Unionidae</taxon>
        <taxon>Ambleminae</taxon>
        <taxon>Lampsilini</taxon>
        <taxon>Potamilus</taxon>
    </lineage>
</organism>
<dbReference type="Gene3D" id="3.40.50.11660">
    <property type="entry name" value="Glycosyl transferase family 10, C-terminal domain"/>
    <property type="match status" value="1"/>
</dbReference>
<evidence type="ECO:0000256" key="9">
    <source>
        <dbReference type="ARBA" id="ARBA00023034"/>
    </source>
</evidence>
<comment type="similarity">
    <text evidence="3 12">Belongs to the glycosyltransferase 10 family.</text>
</comment>
<dbReference type="FunFam" id="3.40.50.11660:FF:000004">
    <property type="entry name" value="Glycoprotein 3-alpha-L-fucosyltransferase A"/>
    <property type="match status" value="1"/>
</dbReference>
<dbReference type="InterPro" id="IPR055270">
    <property type="entry name" value="Glyco_tran_10_C"/>
</dbReference>
<evidence type="ECO:0000313" key="15">
    <source>
        <dbReference type="EMBL" id="KAK3581708.1"/>
    </source>
</evidence>
<evidence type="ECO:0000256" key="8">
    <source>
        <dbReference type="ARBA" id="ARBA00022989"/>
    </source>
</evidence>
<evidence type="ECO:0000313" key="16">
    <source>
        <dbReference type="Proteomes" id="UP001195483"/>
    </source>
</evidence>
<evidence type="ECO:0000256" key="10">
    <source>
        <dbReference type="ARBA" id="ARBA00023136"/>
    </source>
</evidence>
<dbReference type="InterPro" id="IPR031481">
    <property type="entry name" value="Glyco_tran_10_N"/>
</dbReference>
<keyword evidence="8" id="KW-1133">Transmembrane helix</keyword>
<accession>A0AAE0RY69</accession>
<dbReference type="PANTHER" id="PTHR48438:SF1">
    <property type="entry name" value="ALPHA-(1,3)-FUCOSYLTRANSFERASE C-RELATED"/>
    <property type="match status" value="1"/>
</dbReference>
<evidence type="ECO:0000256" key="1">
    <source>
        <dbReference type="ARBA" id="ARBA00004323"/>
    </source>
</evidence>
<dbReference type="InterPro" id="IPR001503">
    <property type="entry name" value="Glyco_trans_10"/>
</dbReference>
<keyword evidence="6 12" id="KW-0812">Transmembrane</keyword>
<reference evidence="15" key="3">
    <citation type="submission" date="2023-05" db="EMBL/GenBank/DDBJ databases">
        <authorList>
            <person name="Smith C.H."/>
        </authorList>
    </citation>
    <scope>NUCLEOTIDE SEQUENCE</scope>
    <source>
        <strain evidence="15">CHS0354</strain>
        <tissue evidence="15">Mantle</tissue>
    </source>
</reference>
<reference evidence="15" key="2">
    <citation type="journal article" date="2021" name="Genome Biol. Evol.">
        <title>Developing a high-quality reference genome for a parasitic bivalve with doubly uniparental inheritance (Bivalvia: Unionida).</title>
        <authorList>
            <person name="Smith C.H."/>
        </authorList>
    </citation>
    <scope>NUCLEOTIDE SEQUENCE</scope>
    <source>
        <strain evidence="15">CHS0354</strain>
        <tissue evidence="15">Mantle</tissue>
    </source>
</reference>
<evidence type="ECO:0000256" key="7">
    <source>
        <dbReference type="ARBA" id="ARBA00022968"/>
    </source>
</evidence>
<dbReference type="SUPFAM" id="SSF53756">
    <property type="entry name" value="UDP-Glycosyltransferase/glycogen phosphorylase"/>
    <property type="match status" value="1"/>
</dbReference>
<dbReference type="InterPro" id="IPR038577">
    <property type="entry name" value="GT10-like_C_sf"/>
</dbReference>
<comment type="subcellular location">
    <subcellularLocation>
        <location evidence="1">Golgi apparatus membrane</location>
        <topology evidence="1">Single-pass type II membrane protein</topology>
    </subcellularLocation>
    <subcellularLocation>
        <location evidence="12">Golgi apparatus</location>
        <location evidence="12">Golgi stack membrane</location>
        <topology evidence="12">Single-pass type II membrane protein</topology>
    </subcellularLocation>
</comment>
<name>A0AAE0RY69_9BIVA</name>
<protein>
    <recommendedName>
        <fullName evidence="12">Fucosyltransferase</fullName>
        <ecNumber evidence="12">2.4.1.-</ecNumber>
    </recommendedName>
</protein>
<dbReference type="EMBL" id="JAEAOA010000283">
    <property type="protein sequence ID" value="KAK3581708.1"/>
    <property type="molecule type" value="Genomic_DNA"/>
</dbReference>
<keyword evidence="4 12" id="KW-0328">Glycosyltransferase</keyword>
<dbReference type="Pfam" id="PF17039">
    <property type="entry name" value="Glyco_tran_10_N"/>
    <property type="match status" value="1"/>
</dbReference>
<evidence type="ECO:0000256" key="2">
    <source>
        <dbReference type="ARBA" id="ARBA00004922"/>
    </source>
</evidence>
<keyword evidence="9 12" id="KW-0333">Golgi apparatus</keyword>
<dbReference type="AlphaFoldDB" id="A0AAE0RY69"/>
<gene>
    <name evidence="15" type="ORF">CHS0354_003593</name>
</gene>
<reference evidence="15" key="1">
    <citation type="journal article" date="2021" name="Genome Biol. Evol.">
        <title>A High-Quality Reference Genome for a Parasitic Bivalve with Doubly Uniparental Inheritance (Bivalvia: Unionida).</title>
        <authorList>
            <person name="Smith C.H."/>
        </authorList>
    </citation>
    <scope>NUCLEOTIDE SEQUENCE</scope>
    <source>
        <strain evidence="15">CHS0354</strain>
    </source>
</reference>
<keyword evidence="11" id="KW-0325">Glycoprotein</keyword>
<dbReference type="EC" id="2.4.1.-" evidence="12"/>
<feature type="domain" description="Fucosyltransferase C-terminal" evidence="13">
    <location>
        <begin position="235"/>
        <end position="411"/>
    </location>
</feature>
<evidence type="ECO:0000256" key="5">
    <source>
        <dbReference type="ARBA" id="ARBA00022679"/>
    </source>
</evidence>
<sequence length="424" mass="49751">MRVSTKSKLILMSVFCTVFAVAILRSAPWIIYSPFTERTRPASSANNYSHSLSLKHTRYNTSRGLEPSTSKQNKRKLVDILQLFSDVEPVYNISEQSKTRAILQILWYNRPSWFGEEEEECNTNINKCFQGNCIITYNRSLLEEADALIFDATASTFPQNPPLIALKGRRPNQIWIFYGLESPVHYRNNHFKRPEWISMFNWTMTYRLDSDIPHPYGILFTNPYPPDRNYSVIFRSKTKFAAWIVSHCNAESKRDDFVRLLQTYVPVDIFGNCGTNRCTRQGTECRDNIGKDYKFYLSFENSLCKDYITEKLFSFFPLDLITIQRGHSDYESFLPNDSYINSANFSTVQELANFMKRIAEDEDKFVRYLKSKDRYMLKSHRWIYCNALCNICKKLNNLEKYKRSYKDIDSWLDSNTCTSASDIR</sequence>
<dbReference type="Proteomes" id="UP001195483">
    <property type="component" value="Unassembled WGS sequence"/>
</dbReference>
<dbReference type="GO" id="GO:0008417">
    <property type="term" value="F:fucosyltransferase activity"/>
    <property type="evidence" value="ECO:0007669"/>
    <property type="project" value="InterPro"/>
</dbReference>
<evidence type="ECO:0000256" key="3">
    <source>
        <dbReference type="ARBA" id="ARBA00008919"/>
    </source>
</evidence>
<evidence type="ECO:0000256" key="6">
    <source>
        <dbReference type="ARBA" id="ARBA00022692"/>
    </source>
</evidence>
<evidence type="ECO:0000259" key="14">
    <source>
        <dbReference type="Pfam" id="PF17039"/>
    </source>
</evidence>